<dbReference type="GO" id="GO:0015188">
    <property type="term" value="F:L-isoleucine transmembrane transporter activity"/>
    <property type="evidence" value="ECO:0007669"/>
    <property type="project" value="TreeGrafter"/>
</dbReference>
<keyword evidence="6 9" id="KW-0029">Amino-acid transport</keyword>
<gene>
    <name evidence="10" type="ORF">IV54_GL001707</name>
</gene>
<evidence type="ECO:0000256" key="5">
    <source>
        <dbReference type="ARBA" id="ARBA00022692"/>
    </source>
</evidence>
<keyword evidence="4" id="KW-1003">Cell membrane</keyword>
<dbReference type="PATRIC" id="fig|616990.3.peg.1805"/>
<proteinExistence type="inferred from homology"/>
<evidence type="ECO:0000256" key="4">
    <source>
        <dbReference type="ARBA" id="ARBA00022475"/>
    </source>
</evidence>
<evidence type="ECO:0000256" key="6">
    <source>
        <dbReference type="ARBA" id="ARBA00022970"/>
    </source>
</evidence>
<dbReference type="GO" id="GO:0005304">
    <property type="term" value="F:L-valine transmembrane transporter activity"/>
    <property type="evidence" value="ECO:0007669"/>
    <property type="project" value="TreeGrafter"/>
</dbReference>
<dbReference type="GO" id="GO:0015190">
    <property type="term" value="F:L-leucine transmembrane transporter activity"/>
    <property type="evidence" value="ECO:0007669"/>
    <property type="project" value="TreeGrafter"/>
</dbReference>
<dbReference type="GO" id="GO:0005886">
    <property type="term" value="C:plasma membrane"/>
    <property type="evidence" value="ECO:0007669"/>
    <property type="project" value="UniProtKB-SubCell"/>
</dbReference>
<evidence type="ECO:0000256" key="7">
    <source>
        <dbReference type="ARBA" id="ARBA00022989"/>
    </source>
</evidence>
<evidence type="ECO:0000256" key="3">
    <source>
        <dbReference type="ARBA" id="ARBA00022448"/>
    </source>
</evidence>
<keyword evidence="3 9" id="KW-0813">Transport</keyword>
<evidence type="ECO:0000256" key="9">
    <source>
        <dbReference type="RuleBase" id="RU362122"/>
    </source>
</evidence>
<reference evidence="10 11" key="1">
    <citation type="journal article" date="2015" name="Genome Announc.">
        <title>Expanding the biotechnology potential of lactobacilli through comparative genomics of 213 strains and associated genera.</title>
        <authorList>
            <person name="Sun Z."/>
            <person name="Harris H.M."/>
            <person name="McCann A."/>
            <person name="Guo C."/>
            <person name="Argimon S."/>
            <person name="Zhang W."/>
            <person name="Yang X."/>
            <person name="Jeffery I.B."/>
            <person name="Cooney J.C."/>
            <person name="Kagawa T.F."/>
            <person name="Liu W."/>
            <person name="Song Y."/>
            <person name="Salvetti E."/>
            <person name="Wrobel A."/>
            <person name="Rasinkangas P."/>
            <person name="Parkhill J."/>
            <person name="Rea M.C."/>
            <person name="O'Sullivan O."/>
            <person name="Ritari J."/>
            <person name="Douillard F.P."/>
            <person name="Paul Ross R."/>
            <person name="Yang R."/>
            <person name="Briner A.E."/>
            <person name="Felis G.E."/>
            <person name="de Vos W.M."/>
            <person name="Barrangou R."/>
            <person name="Klaenhammer T.R."/>
            <person name="Caufield P.W."/>
            <person name="Cui Y."/>
            <person name="Zhang H."/>
            <person name="O'Toole P.W."/>
        </authorList>
    </citation>
    <scope>NUCLEOTIDE SEQUENCE [LARGE SCALE GENOMIC DNA]</scope>
    <source>
        <strain evidence="10 11">DSM 22467</strain>
    </source>
</reference>
<keyword evidence="7 9" id="KW-1133">Transmembrane helix</keyword>
<feature type="transmembrane region" description="Helical" evidence="9">
    <location>
        <begin position="311"/>
        <end position="330"/>
    </location>
</feature>
<comment type="function">
    <text evidence="9">Component of the transport system for branched-chain amino acids.</text>
</comment>
<evidence type="ECO:0000256" key="1">
    <source>
        <dbReference type="ARBA" id="ARBA00004651"/>
    </source>
</evidence>
<evidence type="ECO:0000313" key="10">
    <source>
        <dbReference type="EMBL" id="KRO04185.1"/>
    </source>
</evidence>
<dbReference type="InterPro" id="IPR004685">
    <property type="entry name" value="Brnchd-chn_aa_trnsp_Livcs"/>
</dbReference>
<feature type="transmembrane region" description="Helical" evidence="9">
    <location>
        <begin position="366"/>
        <end position="391"/>
    </location>
</feature>
<keyword evidence="5 9" id="KW-0812">Transmembrane</keyword>
<dbReference type="STRING" id="616990.IV54_GL001707"/>
<name>A0A0R2LRX5_9LACO</name>
<dbReference type="Proteomes" id="UP000051906">
    <property type="component" value="Unassembled WGS sequence"/>
</dbReference>
<dbReference type="GO" id="GO:0015818">
    <property type="term" value="P:isoleucine transport"/>
    <property type="evidence" value="ECO:0007669"/>
    <property type="project" value="TreeGrafter"/>
</dbReference>
<feature type="transmembrane region" description="Helical" evidence="9">
    <location>
        <begin position="111"/>
        <end position="131"/>
    </location>
</feature>
<comment type="caution">
    <text evidence="9">Lacks conserved residue(s) required for the propagation of feature annotation.</text>
</comment>
<feature type="transmembrane region" description="Helical" evidence="9">
    <location>
        <begin position="403"/>
        <end position="430"/>
    </location>
</feature>
<dbReference type="EMBL" id="JQCA01000043">
    <property type="protein sequence ID" value="KRO04185.1"/>
    <property type="molecule type" value="Genomic_DNA"/>
</dbReference>
<protein>
    <recommendedName>
        <fullName evidence="9">Branched-chain amino acid transport system carrier protein</fullName>
    </recommendedName>
</protein>
<comment type="caution">
    <text evidence="10">The sequence shown here is derived from an EMBL/GenBank/DDBJ whole genome shotgun (WGS) entry which is preliminary data.</text>
</comment>
<organism evidence="10 11">
    <name type="scientific">Levilactobacillus paucivorans</name>
    <dbReference type="NCBI Taxonomy" id="616990"/>
    <lineage>
        <taxon>Bacteria</taxon>
        <taxon>Bacillati</taxon>
        <taxon>Bacillota</taxon>
        <taxon>Bacilli</taxon>
        <taxon>Lactobacillales</taxon>
        <taxon>Lactobacillaceae</taxon>
        <taxon>Levilactobacillus</taxon>
    </lineage>
</organism>
<dbReference type="PANTHER" id="PTHR30588:SF0">
    <property type="entry name" value="BRANCHED-CHAIN AMINO ACID PERMEASE BRNQ"/>
    <property type="match status" value="1"/>
</dbReference>
<comment type="similarity">
    <text evidence="2 9">Belongs to the branched chain amino acid transporter family.</text>
</comment>
<feature type="transmembrane region" description="Helical" evidence="9">
    <location>
        <begin position="73"/>
        <end position="91"/>
    </location>
</feature>
<dbReference type="GO" id="GO:0015820">
    <property type="term" value="P:L-leucine transport"/>
    <property type="evidence" value="ECO:0007669"/>
    <property type="project" value="TreeGrafter"/>
</dbReference>
<dbReference type="AlphaFoldDB" id="A0A0R2LRX5"/>
<dbReference type="PANTHER" id="PTHR30588">
    <property type="entry name" value="BRANCHED-CHAIN AMINO ACID TRANSPORT SYSTEM 2 CARRIER PROTEIN"/>
    <property type="match status" value="1"/>
</dbReference>
<feature type="transmembrane region" description="Helical" evidence="9">
    <location>
        <begin position="7"/>
        <end position="26"/>
    </location>
</feature>
<comment type="subcellular location">
    <subcellularLocation>
        <location evidence="1 9">Cell membrane</location>
        <topology evidence="1 9">Multi-pass membrane protein</topology>
    </subcellularLocation>
</comment>
<feature type="transmembrane region" description="Helical" evidence="9">
    <location>
        <begin position="32"/>
        <end position="52"/>
    </location>
</feature>
<evidence type="ECO:0000256" key="8">
    <source>
        <dbReference type="ARBA" id="ARBA00023136"/>
    </source>
</evidence>
<feature type="transmembrane region" description="Helical" evidence="9">
    <location>
        <begin position="342"/>
        <end position="360"/>
    </location>
</feature>
<keyword evidence="8 9" id="KW-0472">Membrane</keyword>
<feature type="transmembrane region" description="Helical" evidence="9">
    <location>
        <begin position="224"/>
        <end position="244"/>
    </location>
</feature>
<dbReference type="NCBIfam" id="TIGR00796">
    <property type="entry name" value="livcs"/>
    <property type="match status" value="1"/>
</dbReference>
<evidence type="ECO:0000256" key="2">
    <source>
        <dbReference type="ARBA" id="ARBA00008540"/>
    </source>
</evidence>
<accession>A0A0R2LRX5</accession>
<dbReference type="Pfam" id="PF05525">
    <property type="entry name" value="Branch_AA_trans"/>
    <property type="match status" value="1"/>
</dbReference>
<evidence type="ECO:0000313" key="11">
    <source>
        <dbReference type="Proteomes" id="UP000051906"/>
    </source>
</evidence>
<feature type="transmembrane region" description="Helical" evidence="9">
    <location>
        <begin position="143"/>
        <end position="162"/>
    </location>
</feature>
<sequence>MLFIGMMLFGLFFGAGNLIFPIFLGQQAGSSVGWAAIGLLLAGIGIPLLGVTGIGITHSEGVFDLATKVNRPFAYLFTILLYLTVGPFFALPRLATTSFQIGLVPFIAPHHQSLALGLFSIAFFGLAWWLARRPGKLMTYVGKWLTPLFLVLLGALMLVAFLKPLGDLSGVPVRGSYVHAPILSGFMEGYNTMDALASLAFGIVVIDSIRDLGVTEPGQIAKDVIKAGTISIALMGVIYTLLALMGTMSLGHFSLAANGGITLAQIANYYFGTWGTGLLALIVIIACLKTAIGLISAFGDAGHALFPRIPYAVLIGIAGVLPCLFANIGLTKLIAASTPVLLFLYPLAIVLILLAVLSPLMGTSRWLFGTAMLFTLIPAIFAGITALPTAIQNAVWCRPLLALNAYLPLASQGFGWVVPALAGTLIGWIASRLTAN</sequence>
<keyword evidence="11" id="KW-1185">Reference proteome</keyword>